<dbReference type="Proteomes" id="UP000664859">
    <property type="component" value="Unassembled WGS sequence"/>
</dbReference>
<evidence type="ECO:0000313" key="1">
    <source>
        <dbReference type="EMBL" id="KAG5177978.1"/>
    </source>
</evidence>
<evidence type="ECO:0000313" key="2">
    <source>
        <dbReference type="Proteomes" id="UP000664859"/>
    </source>
</evidence>
<reference evidence="1" key="1">
    <citation type="submission" date="2021-02" db="EMBL/GenBank/DDBJ databases">
        <title>First Annotated Genome of the Yellow-green Alga Tribonema minus.</title>
        <authorList>
            <person name="Mahan K.M."/>
        </authorList>
    </citation>
    <scope>NUCLEOTIDE SEQUENCE</scope>
    <source>
        <strain evidence="1">UTEX B ZZ1240</strain>
    </source>
</reference>
<dbReference type="EMBL" id="JAFCMP010000519">
    <property type="protein sequence ID" value="KAG5177978.1"/>
    <property type="molecule type" value="Genomic_DNA"/>
</dbReference>
<protein>
    <submittedName>
        <fullName evidence="1">Uncharacterized protein</fullName>
    </submittedName>
</protein>
<comment type="caution">
    <text evidence="1">The sequence shown here is derived from an EMBL/GenBank/DDBJ whole genome shotgun (WGS) entry which is preliminary data.</text>
</comment>
<dbReference type="AlphaFoldDB" id="A0A835YWM8"/>
<sequence length="247" mass="28041">MITMNGPTALMASVKDLGENISVSTLHSTAYRDTLYEQLFGILKTNPKRDSEDLRLLTFQTDVNAGYKVLLALDRALNPPPANRIISRRILNEKMDAVATNAFASVYKDLHNDHRVGPEEVACGVQIILGITNVLVLKKYMSAYHNEYRYEGDYCAYQRKCTRWLVLVQSTKPRTECGYEYSILAKVCGKSGRELRYNLLWQPDDQPLQNIISECVDDFPSGSIDPFGMTKMVGTTTRARELLAWWM</sequence>
<name>A0A835YWM8_9STRA</name>
<proteinExistence type="predicted"/>
<keyword evidence="2" id="KW-1185">Reference proteome</keyword>
<gene>
    <name evidence="1" type="ORF">JKP88DRAFT_248440</name>
</gene>
<organism evidence="1 2">
    <name type="scientific">Tribonema minus</name>
    <dbReference type="NCBI Taxonomy" id="303371"/>
    <lineage>
        <taxon>Eukaryota</taxon>
        <taxon>Sar</taxon>
        <taxon>Stramenopiles</taxon>
        <taxon>Ochrophyta</taxon>
        <taxon>PX clade</taxon>
        <taxon>Xanthophyceae</taxon>
        <taxon>Tribonematales</taxon>
        <taxon>Tribonemataceae</taxon>
        <taxon>Tribonema</taxon>
    </lineage>
</organism>
<accession>A0A835YWM8</accession>